<accession>A0A9D1XDW8</accession>
<protein>
    <submittedName>
        <fullName evidence="2">SipW-dependent-type signal peptide-containing protein</fullName>
    </submittedName>
</protein>
<keyword evidence="1" id="KW-0732">Signal</keyword>
<evidence type="ECO:0000313" key="3">
    <source>
        <dbReference type="Proteomes" id="UP000886890"/>
    </source>
</evidence>
<evidence type="ECO:0000313" key="2">
    <source>
        <dbReference type="EMBL" id="HIX76160.1"/>
    </source>
</evidence>
<dbReference type="InterPro" id="IPR023833">
    <property type="entry name" value="Signal_pept_SipW-depend-type"/>
</dbReference>
<sequence length="179" mass="19615">MKRIGRRKRAGTEAAVLGFCALAAAGVIAGTTAYLTDHTVITNEISAGWNETETVEEFPSPTPVAPGETVVKKVRIQNKGEVPCYIRAALIVSEGTVTLEGLNTELWVDGQDGYYYYRDVVQPGDSTGEFFTGVKVDRQTEEDTVTVTVYEESIQAMHGSVPYKDYKEAWNYYLGGDGK</sequence>
<comment type="caution">
    <text evidence="2">The sequence shown here is derived from an EMBL/GenBank/DDBJ whole genome shotgun (WGS) entry which is preliminary data.</text>
</comment>
<feature type="chain" id="PRO_5039719691" evidence="1">
    <location>
        <begin position="30"/>
        <end position="179"/>
    </location>
</feature>
<dbReference type="NCBIfam" id="TIGR04088">
    <property type="entry name" value="cognate_SipW"/>
    <property type="match status" value="1"/>
</dbReference>
<gene>
    <name evidence="2" type="ORF">H9734_00970</name>
</gene>
<reference evidence="2" key="2">
    <citation type="submission" date="2021-04" db="EMBL/GenBank/DDBJ databases">
        <authorList>
            <person name="Gilroy R."/>
        </authorList>
    </citation>
    <scope>NUCLEOTIDE SEQUENCE</scope>
    <source>
        <strain evidence="2">CHK183-1962</strain>
    </source>
</reference>
<dbReference type="AlphaFoldDB" id="A0A9D1XDW8"/>
<evidence type="ECO:0000256" key="1">
    <source>
        <dbReference type="SAM" id="SignalP"/>
    </source>
</evidence>
<proteinExistence type="predicted"/>
<name>A0A9D1XDW8_9FIRM</name>
<dbReference type="EMBL" id="DXEK01000015">
    <property type="protein sequence ID" value="HIX76160.1"/>
    <property type="molecule type" value="Genomic_DNA"/>
</dbReference>
<organism evidence="2 3">
    <name type="scientific">Candidatus Fusicatenibacter merdavium</name>
    <dbReference type="NCBI Taxonomy" id="2838600"/>
    <lineage>
        <taxon>Bacteria</taxon>
        <taxon>Bacillati</taxon>
        <taxon>Bacillota</taxon>
        <taxon>Clostridia</taxon>
        <taxon>Lachnospirales</taxon>
        <taxon>Lachnospiraceae</taxon>
        <taxon>Fusicatenibacter</taxon>
    </lineage>
</organism>
<reference evidence="2" key="1">
    <citation type="journal article" date="2021" name="PeerJ">
        <title>Extensive microbial diversity within the chicken gut microbiome revealed by metagenomics and culture.</title>
        <authorList>
            <person name="Gilroy R."/>
            <person name="Ravi A."/>
            <person name="Getino M."/>
            <person name="Pursley I."/>
            <person name="Horton D.L."/>
            <person name="Alikhan N.F."/>
            <person name="Baker D."/>
            <person name="Gharbi K."/>
            <person name="Hall N."/>
            <person name="Watson M."/>
            <person name="Adriaenssens E.M."/>
            <person name="Foster-Nyarko E."/>
            <person name="Jarju S."/>
            <person name="Secka A."/>
            <person name="Antonio M."/>
            <person name="Oren A."/>
            <person name="Chaudhuri R.R."/>
            <person name="La Ragione R."/>
            <person name="Hildebrand F."/>
            <person name="Pallen M.J."/>
        </authorList>
    </citation>
    <scope>NUCLEOTIDE SEQUENCE</scope>
    <source>
        <strain evidence="2">CHK183-1962</strain>
    </source>
</reference>
<dbReference type="Proteomes" id="UP000886890">
    <property type="component" value="Unassembled WGS sequence"/>
</dbReference>
<feature type="signal peptide" evidence="1">
    <location>
        <begin position="1"/>
        <end position="29"/>
    </location>
</feature>